<name>A0A1E4RP24_9ASCO</name>
<keyword evidence="3" id="KW-0479">Metal-binding</keyword>
<dbReference type="EMBL" id="KV454539">
    <property type="protein sequence ID" value="ODV69022.1"/>
    <property type="molecule type" value="Genomic_DNA"/>
</dbReference>
<evidence type="ECO:0000256" key="2">
    <source>
        <dbReference type="ARBA" id="ARBA00022642"/>
    </source>
</evidence>
<accession>A0A1E4RP24</accession>
<evidence type="ECO:0000313" key="9">
    <source>
        <dbReference type="EMBL" id="ODV69022.1"/>
    </source>
</evidence>
<gene>
    <name evidence="9" type="ORF">HYPBUDRAFT_106296</name>
</gene>
<proteinExistence type="inferred from homology"/>
<dbReference type="GO" id="GO:0046872">
    <property type="term" value="F:metal ion binding"/>
    <property type="evidence" value="ECO:0007669"/>
    <property type="project" value="UniProtKB-KW"/>
</dbReference>
<feature type="domain" description="Isochorismatase-like" evidence="8">
    <location>
        <begin position="135"/>
        <end position="225"/>
    </location>
</feature>
<dbReference type="InterPro" id="IPR000868">
    <property type="entry name" value="Isochorismatase-like_dom"/>
</dbReference>
<evidence type="ECO:0000256" key="5">
    <source>
        <dbReference type="ARBA" id="ARBA00037900"/>
    </source>
</evidence>
<dbReference type="GO" id="GO:0000781">
    <property type="term" value="C:chromosome, telomeric region"/>
    <property type="evidence" value="ECO:0007669"/>
    <property type="project" value="GOC"/>
</dbReference>
<dbReference type="InterPro" id="IPR036380">
    <property type="entry name" value="Isochorismatase-like_sf"/>
</dbReference>
<reference evidence="10" key="1">
    <citation type="submission" date="2016-05" db="EMBL/GenBank/DDBJ databases">
        <title>Comparative genomics of biotechnologically important yeasts.</title>
        <authorList>
            <consortium name="DOE Joint Genome Institute"/>
            <person name="Riley R."/>
            <person name="Haridas S."/>
            <person name="Wolfe K.H."/>
            <person name="Lopes M.R."/>
            <person name="Hittinger C.T."/>
            <person name="Goker M."/>
            <person name="Salamov A."/>
            <person name="Wisecaver J."/>
            <person name="Long T.M."/>
            <person name="Aerts A.L."/>
            <person name="Barry K."/>
            <person name="Choi C."/>
            <person name="Clum A."/>
            <person name="Coughlan A.Y."/>
            <person name="Deshpande S."/>
            <person name="Douglass A.P."/>
            <person name="Hanson S.J."/>
            <person name="Klenk H.-P."/>
            <person name="Labutti K."/>
            <person name="Lapidus A."/>
            <person name="Lindquist E."/>
            <person name="Lipzen A."/>
            <person name="Meier-Kolthoff J.P."/>
            <person name="Ohm R.A."/>
            <person name="Otillar R.P."/>
            <person name="Pangilinan J."/>
            <person name="Peng Y."/>
            <person name="Rokas A."/>
            <person name="Rosa C.A."/>
            <person name="Scheuner C."/>
            <person name="Sibirny A.A."/>
            <person name="Slot J.C."/>
            <person name="Stielow J.B."/>
            <person name="Sun H."/>
            <person name="Kurtzman C.P."/>
            <person name="Blackwell M."/>
            <person name="Grigoriev I.V."/>
            <person name="Jeffries T.W."/>
        </authorList>
    </citation>
    <scope>NUCLEOTIDE SEQUENCE [LARGE SCALE GENOMIC DNA]</scope>
    <source>
        <strain evidence="10">NRRL Y-1933</strain>
    </source>
</reference>
<organism evidence="9 10">
    <name type="scientific">Hyphopichia burtonii NRRL Y-1933</name>
    <dbReference type="NCBI Taxonomy" id="984485"/>
    <lineage>
        <taxon>Eukaryota</taxon>
        <taxon>Fungi</taxon>
        <taxon>Dikarya</taxon>
        <taxon>Ascomycota</taxon>
        <taxon>Saccharomycotina</taxon>
        <taxon>Pichiomycetes</taxon>
        <taxon>Debaryomycetaceae</taxon>
        <taxon>Hyphopichia</taxon>
    </lineage>
</organism>
<dbReference type="AlphaFoldDB" id="A0A1E4RP24"/>
<dbReference type="OrthoDB" id="3341310at2759"/>
<dbReference type="RefSeq" id="XP_020078089.1">
    <property type="nucleotide sequence ID" value="XM_020218477.1"/>
</dbReference>
<dbReference type="GeneID" id="30993027"/>
<dbReference type="PANTHER" id="PTHR11080:SF2">
    <property type="entry name" value="LD05707P"/>
    <property type="match status" value="1"/>
</dbReference>
<evidence type="ECO:0000256" key="6">
    <source>
        <dbReference type="ARBA" id="ARBA00039017"/>
    </source>
</evidence>
<dbReference type="GO" id="GO:0005634">
    <property type="term" value="C:nucleus"/>
    <property type="evidence" value="ECO:0007669"/>
    <property type="project" value="EnsemblFungi"/>
</dbReference>
<keyword evidence="10" id="KW-1185">Reference proteome</keyword>
<evidence type="ECO:0000256" key="4">
    <source>
        <dbReference type="ARBA" id="ARBA00022801"/>
    </source>
</evidence>
<dbReference type="GO" id="GO:0019358">
    <property type="term" value="P:nicotinate nucleotide salvage"/>
    <property type="evidence" value="ECO:0007669"/>
    <property type="project" value="EnsemblFungi"/>
</dbReference>
<comment type="similarity">
    <text evidence="1">Belongs to the isochorismatase family.</text>
</comment>
<evidence type="ECO:0000313" key="10">
    <source>
        <dbReference type="Proteomes" id="UP000095085"/>
    </source>
</evidence>
<dbReference type="GO" id="GO:0000183">
    <property type="term" value="P:rDNA heterochromatin formation"/>
    <property type="evidence" value="ECO:0007669"/>
    <property type="project" value="EnsemblFungi"/>
</dbReference>
<dbReference type="Pfam" id="PF00857">
    <property type="entry name" value="Isochorismatase"/>
    <property type="match status" value="1"/>
</dbReference>
<keyword evidence="4 9" id="KW-0378">Hydrolase</keyword>
<dbReference type="GO" id="GO:0031509">
    <property type="term" value="P:subtelomeric heterochromatin formation"/>
    <property type="evidence" value="ECO:0007669"/>
    <property type="project" value="EnsemblFungi"/>
</dbReference>
<dbReference type="EC" id="3.5.1.19" evidence="6"/>
<sequence>MTRKTALVVVDLQEDFLPSQGSLAVAEGRSIIPLINDLLDTQKYKWNAIFATQDWHPANHCSFASQHGVEPFSELAFEHPTGEKDEHGNIKTQKQVVWPDHCIQNSLGASIDPLFLGLFNQIDPNIPRFVVRKGYLQDREYYSCFKDSWKLHKTEIEDQLKNLSITDVVFVGIAYDYCVLNSAIDCLASGFNTYVLKDYTKSVSPENINKTDLSYTEGGVKIISVNDLKNLLE</sequence>
<dbReference type="PANTHER" id="PTHR11080">
    <property type="entry name" value="PYRAZINAMIDASE/NICOTINAMIDASE"/>
    <property type="match status" value="1"/>
</dbReference>
<dbReference type="STRING" id="984485.A0A1E4RP24"/>
<dbReference type="Proteomes" id="UP000095085">
    <property type="component" value="Unassembled WGS sequence"/>
</dbReference>
<evidence type="ECO:0000256" key="3">
    <source>
        <dbReference type="ARBA" id="ARBA00022723"/>
    </source>
</evidence>
<dbReference type="GO" id="GO:0008936">
    <property type="term" value="F:nicotinamidase activity"/>
    <property type="evidence" value="ECO:0007669"/>
    <property type="project" value="UniProtKB-EC"/>
</dbReference>
<dbReference type="GO" id="GO:1904524">
    <property type="term" value="P:negative regulation of DNA amplification"/>
    <property type="evidence" value="ECO:0007669"/>
    <property type="project" value="EnsemblFungi"/>
</dbReference>
<evidence type="ECO:0000259" key="8">
    <source>
        <dbReference type="Pfam" id="PF00857"/>
    </source>
</evidence>
<dbReference type="SUPFAM" id="SSF52499">
    <property type="entry name" value="Isochorismatase-like hydrolases"/>
    <property type="match status" value="1"/>
</dbReference>
<keyword evidence="2" id="KW-0662">Pyridine nucleotide biosynthesis</keyword>
<evidence type="ECO:0000256" key="1">
    <source>
        <dbReference type="ARBA" id="ARBA00006336"/>
    </source>
</evidence>
<dbReference type="InterPro" id="IPR052347">
    <property type="entry name" value="Isochorismatase_Nicotinamidase"/>
</dbReference>
<dbReference type="Gene3D" id="3.40.50.850">
    <property type="entry name" value="Isochorismatase-like"/>
    <property type="match status" value="1"/>
</dbReference>
<protein>
    <recommendedName>
        <fullName evidence="6">nicotinamidase</fullName>
        <ecNumber evidence="6">3.5.1.19</ecNumber>
    </recommendedName>
    <alternativeName>
        <fullName evidence="7">Nicotinamide deamidase</fullName>
    </alternativeName>
</protein>
<dbReference type="GO" id="GO:0005777">
    <property type="term" value="C:peroxisome"/>
    <property type="evidence" value="ECO:0007669"/>
    <property type="project" value="EnsemblFungi"/>
</dbReference>
<comment type="pathway">
    <text evidence="5">Cofactor biosynthesis; nicotinate biosynthesis; nicotinate from nicotinamide: step 1/1.</text>
</comment>
<evidence type="ECO:0000256" key="7">
    <source>
        <dbReference type="ARBA" id="ARBA00043224"/>
    </source>
</evidence>